<reference evidence="2 3" key="2">
    <citation type="journal article" date="2010" name="Proc. Natl. Acad. Sci. U.S.A.">
        <title>Enigmatic, ultrasmall, uncultivated Archaea.</title>
        <authorList>
            <person name="Baker B.J."/>
            <person name="Comolli L.R."/>
            <person name="Dick G.J."/>
            <person name="Hauser L.J."/>
            <person name="Hyatt D."/>
            <person name="Dill B.D."/>
            <person name="Land M.L."/>
            <person name="Verberkmoes N.C."/>
            <person name="Hettich R.L."/>
            <person name="Banfield J.F."/>
        </authorList>
    </citation>
    <scope>NUCLEOTIDE SEQUENCE [LARGE SCALE GENOMIC DNA]</scope>
    <source>
        <strain evidence="2">ARMAN-2</strain>
    </source>
</reference>
<evidence type="ECO:0000313" key="2">
    <source>
        <dbReference type="EMBL" id="EET90434.1"/>
    </source>
</evidence>
<proteinExistence type="predicted"/>
<dbReference type="AlphaFoldDB" id="C7DGA6"/>
<dbReference type="EMBL" id="GG697237">
    <property type="protein sequence ID" value="EET90434.1"/>
    <property type="molecule type" value="Genomic_DNA"/>
</dbReference>
<dbReference type="InterPro" id="IPR003847">
    <property type="entry name" value="Put_antitoxin"/>
</dbReference>
<keyword evidence="3" id="KW-1185">Reference proteome</keyword>
<dbReference type="Pfam" id="PF02697">
    <property type="entry name" value="VAPB_antitox"/>
    <property type="match status" value="1"/>
</dbReference>
<keyword evidence="1" id="KW-1277">Toxin-antitoxin system</keyword>
<dbReference type="Proteomes" id="UP000332487">
    <property type="component" value="Unassembled WGS sequence"/>
</dbReference>
<sequence length="72" mass="8096">MKTVMLSDEAYKKLASIKGSKSFTELVSELVDKVKGVKLADIDKFFGIISSDEARSLQMNAAKIRRRFKVRA</sequence>
<evidence type="ECO:0000256" key="1">
    <source>
        <dbReference type="ARBA" id="ARBA00022649"/>
    </source>
</evidence>
<gene>
    <name evidence="2" type="ORF">UNLARM2_0110</name>
</gene>
<protein>
    <recommendedName>
        <fullName evidence="4">Antitoxin</fullName>
    </recommendedName>
</protein>
<organism evidence="2 3">
    <name type="scientific">Candidatus Micrarchaeum acidiphilum ARMAN-2</name>
    <dbReference type="NCBI Taxonomy" id="425595"/>
    <lineage>
        <taxon>Archaea</taxon>
        <taxon>Candidatus Micrarchaeota</taxon>
        <taxon>Candidatus Micrarchaeia</taxon>
        <taxon>Candidatus Micrarchaeales</taxon>
        <taxon>Candidatus Micrarchaeaceae</taxon>
        <taxon>Candidatus Micrarchaeum</taxon>
    </lineage>
</organism>
<name>C7DGA6_MICA2</name>
<evidence type="ECO:0000313" key="3">
    <source>
        <dbReference type="Proteomes" id="UP000332487"/>
    </source>
</evidence>
<reference evidence="2 3" key="1">
    <citation type="journal article" date="2009" name="Genome Biol.">
        <title>Community-wide analysis of microbial genome sequence signatures.</title>
        <authorList>
            <person name="Dick G.J."/>
            <person name="Andersson A.F."/>
            <person name="Baker B.J."/>
            <person name="Simmons S.L."/>
            <person name="Thomas B.C."/>
            <person name="Yelton A.P."/>
            <person name="Banfield J.F."/>
        </authorList>
    </citation>
    <scope>NUCLEOTIDE SEQUENCE [LARGE SCALE GENOMIC DNA]</scope>
    <source>
        <strain evidence="2">ARMAN-2</strain>
    </source>
</reference>
<evidence type="ECO:0008006" key="4">
    <source>
        <dbReference type="Google" id="ProtNLM"/>
    </source>
</evidence>
<accession>C7DGA6</accession>